<accession>A0A078KQ73</accession>
<evidence type="ECO:0000313" key="5">
    <source>
        <dbReference type="Proteomes" id="UP000044071"/>
    </source>
</evidence>
<dbReference type="InterPro" id="IPR050065">
    <property type="entry name" value="GlmU-like"/>
</dbReference>
<dbReference type="RefSeq" id="WP_043873043.1">
    <property type="nucleotide sequence ID" value="NZ_CCVW01000001.1"/>
</dbReference>
<keyword evidence="2" id="KW-0548">Nucleotidyltransferase</keyword>
<evidence type="ECO:0000259" key="3">
    <source>
        <dbReference type="Pfam" id="PF00483"/>
    </source>
</evidence>
<dbReference type="InterPro" id="IPR029044">
    <property type="entry name" value="Nucleotide-diphossugar_trans"/>
</dbReference>
<sequence length="220" mass="24707">MKIAMILAAGRGERLRPLTEKRPKAMCLVQQKPLIEHHVQRLAEAGFERIVINHAYLGGQIRRHLGKGQKWGVEICYTPEPPGGLETGGGIYNALALLGKKPFVTVNADVFTDFDFRRLNLQEGLMAHLILVENPQYNHKGDFDLIDGQWLSNLNRQYTYSGIACYHPNAFALCKAGRYSLTPLLRDLAQKNLATGELYQGLWIDIGSAERLRYANSSKT</sequence>
<feature type="domain" description="Nucleotidyl transferase" evidence="3">
    <location>
        <begin position="4"/>
        <end position="118"/>
    </location>
</feature>
<keyword evidence="5" id="KW-1185">Reference proteome</keyword>
<protein>
    <submittedName>
        <fullName evidence="4">Glucose-1-phosphate thymidylyltransferase</fullName>
    </submittedName>
</protein>
<dbReference type="Proteomes" id="UP000044071">
    <property type="component" value="Unassembled WGS sequence"/>
</dbReference>
<evidence type="ECO:0000313" key="4">
    <source>
        <dbReference type="EMBL" id="CDZ76525.1"/>
    </source>
</evidence>
<dbReference type="NCBIfam" id="NF045761">
    <property type="entry name" value="NAMPUrTaseMurU"/>
    <property type="match status" value="1"/>
</dbReference>
<gene>
    <name evidence="4" type="primary">rmlA</name>
    <name evidence="4" type="ORF">BN59_00795</name>
</gene>
<dbReference type="AlphaFoldDB" id="A0A078KQ73"/>
<dbReference type="PANTHER" id="PTHR43584:SF8">
    <property type="entry name" value="N-ACETYLMURAMATE ALPHA-1-PHOSPHATE URIDYLYLTRANSFERASE"/>
    <property type="match status" value="1"/>
</dbReference>
<proteinExistence type="predicted"/>
<dbReference type="SUPFAM" id="SSF53448">
    <property type="entry name" value="Nucleotide-diphospho-sugar transferases"/>
    <property type="match status" value="1"/>
</dbReference>
<organism evidence="4 5">
    <name type="scientific">Legionella massiliensis</name>
    <dbReference type="NCBI Taxonomy" id="1034943"/>
    <lineage>
        <taxon>Bacteria</taxon>
        <taxon>Pseudomonadati</taxon>
        <taxon>Pseudomonadota</taxon>
        <taxon>Gammaproteobacteria</taxon>
        <taxon>Legionellales</taxon>
        <taxon>Legionellaceae</taxon>
        <taxon>Legionella</taxon>
    </lineage>
</organism>
<dbReference type="eggNOG" id="COG1208">
    <property type="taxonomic scope" value="Bacteria"/>
</dbReference>
<keyword evidence="1 4" id="KW-0808">Transferase</keyword>
<dbReference type="Pfam" id="PF00483">
    <property type="entry name" value="NTP_transferase"/>
    <property type="match status" value="1"/>
</dbReference>
<dbReference type="InterPro" id="IPR054790">
    <property type="entry name" value="MurU"/>
</dbReference>
<dbReference type="STRING" id="1034943.BN59_00795"/>
<name>A0A078KQ73_9GAMM</name>
<dbReference type="PANTHER" id="PTHR43584">
    <property type="entry name" value="NUCLEOTIDYL TRANSFERASE"/>
    <property type="match status" value="1"/>
</dbReference>
<dbReference type="InterPro" id="IPR005835">
    <property type="entry name" value="NTP_transferase_dom"/>
</dbReference>
<dbReference type="GO" id="GO:0016779">
    <property type="term" value="F:nucleotidyltransferase activity"/>
    <property type="evidence" value="ECO:0007669"/>
    <property type="project" value="UniProtKB-KW"/>
</dbReference>
<dbReference type="CDD" id="cd06422">
    <property type="entry name" value="NTP_transferase_like_1"/>
    <property type="match status" value="1"/>
</dbReference>
<dbReference type="EMBL" id="CCSB01000001">
    <property type="protein sequence ID" value="CDZ76525.1"/>
    <property type="molecule type" value="Genomic_DNA"/>
</dbReference>
<reference evidence="4 5" key="1">
    <citation type="submission" date="2014-06" db="EMBL/GenBank/DDBJ databases">
        <authorList>
            <person name="Urmite Genomes Urmite Genomes"/>
        </authorList>
    </citation>
    <scope>NUCLEOTIDE SEQUENCE [LARGE SCALE GENOMIC DNA]</scope>
</reference>
<dbReference type="OrthoDB" id="9788272at2"/>
<dbReference type="Gene3D" id="3.90.550.10">
    <property type="entry name" value="Spore Coat Polysaccharide Biosynthesis Protein SpsA, Chain A"/>
    <property type="match status" value="1"/>
</dbReference>
<evidence type="ECO:0000256" key="1">
    <source>
        <dbReference type="ARBA" id="ARBA00022679"/>
    </source>
</evidence>
<evidence type="ECO:0000256" key="2">
    <source>
        <dbReference type="ARBA" id="ARBA00022695"/>
    </source>
</evidence>